<dbReference type="GO" id="GO:0015986">
    <property type="term" value="P:proton motive force-driven ATP synthesis"/>
    <property type="evidence" value="ECO:0007669"/>
    <property type="project" value="InterPro"/>
</dbReference>
<keyword evidence="3" id="KW-0138">CF(0)</keyword>
<evidence type="ECO:0000256" key="6">
    <source>
        <dbReference type="ARBA" id="ARBA00023128"/>
    </source>
</evidence>
<dbReference type="Pfam" id="PF05405">
    <property type="entry name" value="Mt_ATP-synt_B"/>
    <property type="match status" value="1"/>
</dbReference>
<dbReference type="AlphaFoldDB" id="A0A0A1EPT1"/>
<dbReference type="EMBL" id="KM999231">
    <property type="protein sequence ID" value="AIY34308.1"/>
    <property type="molecule type" value="Genomic_DNA"/>
</dbReference>
<evidence type="ECO:0000256" key="1">
    <source>
        <dbReference type="ARBA" id="ARBA00004325"/>
    </source>
</evidence>
<accession>A0A0A1EPT1</accession>
<dbReference type="InterPro" id="IPR008688">
    <property type="entry name" value="ATP_synth_Bsub_B/MI25"/>
</dbReference>
<evidence type="ECO:0000256" key="8">
    <source>
        <dbReference type="SAM" id="Phobius"/>
    </source>
</evidence>
<keyword evidence="8" id="KW-1133">Transmembrane helix</keyword>
<geneLocation type="mitochondrion" evidence="9"/>
<reference evidence="9" key="1">
    <citation type="journal article" date="2014" name="Biol. Bull.">
        <title>The Mitochondrial Genome of Grateloupia taiwanensis (Halymeniaceae, Rhodophyta) and Comparative Mitochondrial Genomics of Red Algae.</title>
        <authorList>
            <person name="DePriest M.S."/>
            <person name="Bhattacharya D."/>
            <person name="Lopez-Bautista J.M."/>
        </authorList>
    </citation>
    <scope>NUCLEOTIDE SEQUENCE</scope>
</reference>
<reference evidence="9" key="2">
    <citation type="submission" date="2014-10" db="EMBL/GenBank/DDBJ databases">
        <authorList>
            <person name="DePriest M.S.Jr."/>
        </authorList>
    </citation>
    <scope>NUCLEOTIDE SEQUENCE</scope>
</reference>
<keyword evidence="2" id="KW-0813">Transport</keyword>
<proteinExistence type="predicted"/>
<dbReference type="GO" id="GO:0045259">
    <property type="term" value="C:proton-transporting ATP synthase complex"/>
    <property type="evidence" value="ECO:0007669"/>
    <property type="project" value="UniProtKB-KW"/>
</dbReference>
<name>A0A0A1EPT1_9FLOR</name>
<evidence type="ECO:0000256" key="5">
    <source>
        <dbReference type="ARBA" id="ARBA00023065"/>
    </source>
</evidence>
<evidence type="ECO:0000256" key="3">
    <source>
        <dbReference type="ARBA" id="ARBA00022547"/>
    </source>
</evidence>
<feature type="transmembrane region" description="Helical" evidence="8">
    <location>
        <begin position="20"/>
        <end position="39"/>
    </location>
</feature>
<keyword evidence="7 8" id="KW-0472">Membrane</keyword>
<evidence type="ECO:0000313" key="9">
    <source>
        <dbReference type="EMBL" id="AIY34308.1"/>
    </source>
</evidence>
<keyword evidence="6 9" id="KW-0496">Mitochondrion</keyword>
<comment type="subcellular location">
    <subcellularLocation>
        <location evidence="1">Mitochondrion membrane</location>
    </subcellularLocation>
</comment>
<dbReference type="GO" id="GO:0015078">
    <property type="term" value="F:proton transmembrane transporter activity"/>
    <property type="evidence" value="ECO:0007669"/>
    <property type="project" value="InterPro"/>
</dbReference>
<dbReference type="GO" id="GO:0031966">
    <property type="term" value="C:mitochondrial membrane"/>
    <property type="evidence" value="ECO:0007669"/>
    <property type="project" value="UniProtKB-SubCell"/>
</dbReference>
<keyword evidence="5" id="KW-0406">Ion transport</keyword>
<keyword evidence="8" id="KW-0812">Transmembrane</keyword>
<evidence type="ECO:0000256" key="2">
    <source>
        <dbReference type="ARBA" id="ARBA00022448"/>
    </source>
</evidence>
<gene>
    <name evidence="9" type="primary">ymf39</name>
</gene>
<protein>
    <submittedName>
        <fullName evidence="9">Ymf39</fullName>
    </submittedName>
</protein>
<sequence>MLFDYFYLCLYIGEEVYKSMINFSLLCLTFLFLVSQNILLLNEEILILFCFISFCWLAFNRLNESINLDFLDRSKKIEQTFTESLDQVEKAVLTNSKVQKKFKNLALDFKTLKNHFTILNKTVHSKLAAFLIKNSQATYLSKLVFAQRLEQQTAKLLALLLSKKLHRIVLLRQFYTQKLKSTNFLCFYKISLREYFEII</sequence>
<evidence type="ECO:0000256" key="4">
    <source>
        <dbReference type="ARBA" id="ARBA00022781"/>
    </source>
</evidence>
<evidence type="ECO:0000256" key="7">
    <source>
        <dbReference type="ARBA" id="ARBA00023136"/>
    </source>
</evidence>
<keyword evidence="4" id="KW-0375">Hydrogen ion transport</keyword>
<feature type="transmembrane region" description="Helical" evidence="8">
    <location>
        <begin position="45"/>
        <end position="63"/>
    </location>
</feature>
<organism evidence="9">
    <name type="scientific">Phyllymenia taiwanensis</name>
    <dbReference type="NCBI Taxonomy" id="1260292"/>
    <lineage>
        <taxon>Eukaryota</taxon>
        <taxon>Rhodophyta</taxon>
        <taxon>Florideophyceae</taxon>
        <taxon>Rhodymeniophycidae</taxon>
        <taxon>Halymeniales</taxon>
        <taxon>Halymeniaceae</taxon>
        <taxon>Phyllymenia</taxon>
    </lineage>
</organism>